<proteinExistence type="inferred from homology"/>
<keyword evidence="2" id="KW-0285">Flavoprotein</keyword>
<protein>
    <recommendedName>
        <fullName evidence="6">FAD linked oxidase N-terminal domain-containing protein</fullName>
    </recommendedName>
</protein>
<dbReference type="Pfam" id="PF01565">
    <property type="entry name" value="FAD_binding_4"/>
    <property type="match status" value="1"/>
</dbReference>
<evidence type="ECO:0000256" key="2">
    <source>
        <dbReference type="ARBA" id="ARBA00022630"/>
    </source>
</evidence>
<keyword evidence="3" id="KW-0274">FAD</keyword>
<comment type="similarity">
    <text evidence="1">Belongs to the oxygen-dependent FAD-linked oxidoreductase family.</text>
</comment>
<dbReference type="GO" id="GO:0050660">
    <property type="term" value="F:flavin adenine dinucleotide binding"/>
    <property type="evidence" value="ECO:0007669"/>
    <property type="project" value="InterPro"/>
</dbReference>
<dbReference type="SUPFAM" id="SSF56176">
    <property type="entry name" value="FAD-binding/transporter-associated domain-like"/>
    <property type="match status" value="1"/>
</dbReference>
<evidence type="ECO:0000256" key="4">
    <source>
        <dbReference type="ARBA" id="ARBA00023002"/>
    </source>
</evidence>
<feature type="domain" description="FAD linked oxidase N-terminal" evidence="6">
    <location>
        <begin position="48"/>
        <end position="136"/>
    </location>
</feature>
<dbReference type="EMBL" id="MU004231">
    <property type="protein sequence ID" value="KAF2673761.1"/>
    <property type="molecule type" value="Genomic_DNA"/>
</dbReference>
<evidence type="ECO:0000313" key="7">
    <source>
        <dbReference type="EMBL" id="KAF2673761.1"/>
    </source>
</evidence>
<evidence type="ECO:0000256" key="5">
    <source>
        <dbReference type="SAM" id="SignalP"/>
    </source>
</evidence>
<feature type="signal peptide" evidence="5">
    <location>
        <begin position="1"/>
        <end position="18"/>
    </location>
</feature>
<dbReference type="AlphaFoldDB" id="A0A6A6UQP7"/>
<keyword evidence="8" id="KW-1185">Reference proteome</keyword>
<accession>A0A6A6UQP7</accession>
<evidence type="ECO:0000313" key="8">
    <source>
        <dbReference type="Proteomes" id="UP000799302"/>
    </source>
</evidence>
<dbReference type="InterPro" id="IPR050416">
    <property type="entry name" value="FAD-linked_Oxidoreductase"/>
</dbReference>
<name>A0A6A6UQP7_9PEZI</name>
<dbReference type="InterPro" id="IPR036318">
    <property type="entry name" value="FAD-bd_PCMH-like_sf"/>
</dbReference>
<feature type="chain" id="PRO_5025629644" description="FAD linked oxidase N-terminal domain-containing protein" evidence="5">
    <location>
        <begin position="19"/>
        <end position="169"/>
    </location>
</feature>
<evidence type="ECO:0000259" key="6">
    <source>
        <dbReference type="Pfam" id="PF01565"/>
    </source>
</evidence>
<dbReference type="Proteomes" id="UP000799302">
    <property type="component" value="Unassembled WGS sequence"/>
</dbReference>
<keyword evidence="4" id="KW-0560">Oxidoreductase</keyword>
<sequence>MPLASALICIAIIPLIISKTVLSGTSRIVPVFDAQTYAAVAANWDIHPSCRFTPSSSSGVTVAMKLISDEGLNFTISSGRYSIVAGSNNVAKGVTIDFNTRMCSVNLNEKAGMVRVQPGAKRSDVYHFVEGRGWIVVSGRLSELESVDSSSEVESHITVPERDGDQIML</sequence>
<evidence type="ECO:0000256" key="3">
    <source>
        <dbReference type="ARBA" id="ARBA00022827"/>
    </source>
</evidence>
<dbReference type="PANTHER" id="PTHR42973">
    <property type="entry name" value="BINDING OXIDOREDUCTASE, PUTATIVE (AFU_ORTHOLOGUE AFUA_1G17690)-RELATED"/>
    <property type="match status" value="1"/>
</dbReference>
<keyword evidence="5" id="KW-0732">Signal</keyword>
<dbReference type="GO" id="GO:0016491">
    <property type="term" value="F:oxidoreductase activity"/>
    <property type="evidence" value="ECO:0007669"/>
    <property type="project" value="UniProtKB-KW"/>
</dbReference>
<dbReference type="InterPro" id="IPR016169">
    <property type="entry name" value="FAD-bd_PCMH_sub2"/>
</dbReference>
<dbReference type="InterPro" id="IPR006094">
    <property type="entry name" value="Oxid_FAD_bind_N"/>
</dbReference>
<organism evidence="7 8">
    <name type="scientific">Microthyrium microscopicum</name>
    <dbReference type="NCBI Taxonomy" id="703497"/>
    <lineage>
        <taxon>Eukaryota</taxon>
        <taxon>Fungi</taxon>
        <taxon>Dikarya</taxon>
        <taxon>Ascomycota</taxon>
        <taxon>Pezizomycotina</taxon>
        <taxon>Dothideomycetes</taxon>
        <taxon>Dothideomycetes incertae sedis</taxon>
        <taxon>Microthyriales</taxon>
        <taxon>Microthyriaceae</taxon>
        <taxon>Microthyrium</taxon>
    </lineage>
</organism>
<dbReference type="PANTHER" id="PTHR42973:SF53">
    <property type="entry name" value="FAD-BINDING PCMH-TYPE DOMAIN-CONTAINING PROTEIN-RELATED"/>
    <property type="match status" value="1"/>
</dbReference>
<gene>
    <name evidence="7" type="ORF">BT63DRAFT_410725</name>
</gene>
<reference evidence="7" key="1">
    <citation type="journal article" date="2020" name="Stud. Mycol.">
        <title>101 Dothideomycetes genomes: a test case for predicting lifestyles and emergence of pathogens.</title>
        <authorList>
            <person name="Haridas S."/>
            <person name="Albert R."/>
            <person name="Binder M."/>
            <person name="Bloem J."/>
            <person name="Labutti K."/>
            <person name="Salamov A."/>
            <person name="Andreopoulos B."/>
            <person name="Baker S."/>
            <person name="Barry K."/>
            <person name="Bills G."/>
            <person name="Bluhm B."/>
            <person name="Cannon C."/>
            <person name="Castanera R."/>
            <person name="Culley D."/>
            <person name="Daum C."/>
            <person name="Ezra D."/>
            <person name="Gonzalez J."/>
            <person name="Henrissat B."/>
            <person name="Kuo A."/>
            <person name="Liang C."/>
            <person name="Lipzen A."/>
            <person name="Lutzoni F."/>
            <person name="Magnuson J."/>
            <person name="Mondo S."/>
            <person name="Nolan M."/>
            <person name="Ohm R."/>
            <person name="Pangilinan J."/>
            <person name="Park H.-J."/>
            <person name="Ramirez L."/>
            <person name="Alfaro M."/>
            <person name="Sun H."/>
            <person name="Tritt A."/>
            <person name="Yoshinaga Y."/>
            <person name="Zwiers L.-H."/>
            <person name="Turgeon B."/>
            <person name="Goodwin S."/>
            <person name="Spatafora J."/>
            <person name="Crous P."/>
            <person name="Grigoriev I."/>
        </authorList>
    </citation>
    <scope>NUCLEOTIDE SEQUENCE</scope>
    <source>
        <strain evidence="7">CBS 115976</strain>
    </source>
</reference>
<dbReference type="Gene3D" id="3.30.465.10">
    <property type="match status" value="1"/>
</dbReference>
<evidence type="ECO:0000256" key="1">
    <source>
        <dbReference type="ARBA" id="ARBA00005466"/>
    </source>
</evidence>